<comment type="catalytic activity">
    <reaction evidence="1">
        <text>ATP + H2O = ADP + phosphate + H(+)</text>
        <dbReference type="Rhea" id="RHEA:13065"/>
        <dbReference type="ChEBI" id="CHEBI:15377"/>
        <dbReference type="ChEBI" id="CHEBI:15378"/>
        <dbReference type="ChEBI" id="CHEBI:30616"/>
        <dbReference type="ChEBI" id="CHEBI:43474"/>
        <dbReference type="ChEBI" id="CHEBI:456216"/>
        <dbReference type="EC" id="5.6.2.3"/>
    </reaction>
</comment>
<keyword evidence="1" id="KW-0347">Helicase</keyword>
<dbReference type="GO" id="GO:0000723">
    <property type="term" value="P:telomere maintenance"/>
    <property type="evidence" value="ECO:0007669"/>
    <property type="project" value="InterPro"/>
</dbReference>
<dbReference type="EC" id="5.6.2.3" evidence="1"/>
<keyword evidence="1" id="KW-0547">Nucleotide-binding</keyword>
<keyword evidence="1" id="KW-0234">DNA repair</keyword>
<dbReference type="EMBL" id="JAUCMV010000002">
    <property type="protein sequence ID" value="KAK0415077.1"/>
    <property type="molecule type" value="Genomic_DNA"/>
</dbReference>
<sequence length="231" mass="26378">MIIAGGDWKQTLPIVKEVRNEGVLSYTLKKSTLWQRFVQFHLKTNMRAIDDPAYADLLLKIGQGDAQLDEDQVEIPQQTLKNTEDEVINFVFPYNEDWSNRSILTVTNEKSLQLCEMVLNNHPGEARTYESVDKPYKEPGKKKYNIVATKLNEYVGKQKCCRIGQMLDDYGDGNGRVNECIDRAVEAAQKKKSGLYELTSYNCIHFVCQCRTGVSTCPFDIGHLADKMRQL</sequence>
<dbReference type="PANTHER" id="PTHR10492">
    <property type="match status" value="1"/>
</dbReference>
<keyword evidence="1" id="KW-0233">DNA recombination</keyword>
<keyword evidence="1" id="KW-0378">Hydrolase</keyword>
<protein>
    <recommendedName>
        <fullName evidence="1">ATP-dependent DNA helicase</fullName>
        <ecNumber evidence="1">5.6.2.3</ecNumber>
    </recommendedName>
</protein>
<gene>
    <name evidence="3" type="ORF">QR680_011759</name>
</gene>
<dbReference type="InterPro" id="IPR010285">
    <property type="entry name" value="DNA_helicase_pif1-like_DEAD"/>
</dbReference>
<feature type="domain" description="DNA helicase Pif1-like DEAD-box helicase" evidence="2">
    <location>
        <begin position="2"/>
        <end position="68"/>
    </location>
</feature>
<comment type="cofactor">
    <cofactor evidence="1">
        <name>Mg(2+)</name>
        <dbReference type="ChEBI" id="CHEBI:18420"/>
    </cofactor>
</comment>
<dbReference type="GO" id="GO:0006281">
    <property type="term" value="P:DNA repair"/>
    <property type="evidence" value="ECO:0007669"/>
    <property type="project" value="UniProtKB-KW"/>
</dbReference>
<name>A0AA39I249_9BILA</name>
<dbReference type="GO" id="GO:0016787">
    <property type="term" value="F:hydrolase activity"/>
    <property type="evidence" value="ECO:0007669"/>
    <property type="project" value="UniProtKB-KW"/>
</dbReference>
<dbReference type="GO" id="GO:0043139">
    <property type="term" value="F:5'-3' DNA helicase activity"/>
    <property type="evidence" value="ECO:0007669"/>
    <property type="project" value="UniProtKB-EC"/>
</dbReference>
<organism evidence="3 4">
    <name type="scientific">Steinernema hermaphroditum</name>
    <dbReference type="NCBI Taxonomy" id="289476"/>
    <lineage>
        <taxon>Eukaryota</taxon>
        <taxon>Metazoa</taxon>
        <taxon>Ecdysozoa</taxon>
        <taxon>Nematoda</taxon>
        <taxon>Chromadorea</taxon>
        <taxon>Rhabditida</taxon>
        <taxon>Tylenchina</taxon>
        <taxon>Panagrolaimomorpha</taxon>
        <taxon>Strongyloidoidea</taxon>
        <taxon>Steinernematidae</taxon>
        <taxon>Steinernema</taxon>
    </lineage>
</organism>
<dbReference type="GO" id="GO:0005524">
    <property type="term" value="F:ATP binding"/>
    <property type="evidence" value="ECO:0007669"/>
    <property type="project" value="UniProtKB-KW"/>
</dbReference>
<keyword evidence="1" id="KW-0067">ATP-binding</keyword>
<comment type="similarity">
    <text evidence="1">Belongs to the helicase family.</text>
</comment>
<dbReference type="Proteomes" id="UP001175271">
    <property type="component" value="Unassembled WGS sequence"/>
</dbReference>
<accession>A0AA39I249</accession>
<dbReference type="Pfam" id="PF05970">
    <property type="entry name" value="PIF1"/>
    <property type="match status" value="1"/>
</dbReference>
<comment type="caution">
    <text evidence="3">The sequence shown here is derived from an EMBL/GenBank/DDBJ whole genome shotgun (WGS) entry which is preliminary data.</text>
</comment>
<evidence type="ECO:0000313" key="3">
    <source>
        <dbReference type="EMBL" id="KAK0415077.1"/>
    </source>
</evidence>
<proteinExistence type="inferred from homology"/>
<reference evidence="3" key="1">
    <citation type="submission" date="2023-06" db="EMBL/GenBank/DDBJ databases">
        <title>Genomic analysis of the entomopathogenic nematode Steinernema hermaphroditum.</title>
        <authorList>
            <person name="Schwarz E.M."/>
            <person name="Heppert J.K."/>
            <person name="Baniya A."/>
            <person name="Schwartz H.T."/>
            <person name="Tan C.-H."/>
            <person name="Antoshechkin I."/>
            <person name="Sternberg P.W."/>
            <person name="Goodrich-Blair H."/>
            <person name="Dillman A.R."/>
        </authorList>
    </citation>
    <scope>NUCLEOTIDE SEQUENCE</scope>
    <source>
        <strain evidence="3">PS9179</strain>
        <tissue evidence="3">Whole animal</tissue>
    </source>
</reference>
<dbReference type="Gene3D" id="3.90.1720.10">
    <property type="entry name" value="endopeptidase domain like (from Nostoc punctiforme)"/>
    <property type="match status" value="1"/>
</dbReference>
<evidence type="ECO:0000256" key="1">
    <source>
        <dbReference type="RuleBase" id="RU363044"/>
    </source>
</evidence>
<dbReference type="AlphaFoldDB" id="A0AA39I249"/>
<keyword evidence="4" id="KW-1185">Reference proteome</keyword>
<dbReference type="GO" id="GO:0006310">
    <property type="term" value="P:DNA recombination"/>
    <property type="evidence" value="ECO:0007669"/>
    <property type="project" value="UniProtKB-KW"/>
</dbReference>
<evidence type="ECO:0000259" key="2">
    <source>
        <dbReference type="Pfam" id="PF05970"/>
    </source>
</evidence>
<evidence type="ECO:0000313" key="4">
    <source>
        <dbReference type="Proteomes" id="UP001175271"/>
    </source>
</evidence>
<keyword evidence="1" id="KW-0227">DNA damage</keyword>